<keyword evidence="5" id="KW-1185">Reference proteome</keyword>
<evidence type="ECO:0000313" key="5">
    <source>
        <dbReference type="Proteomes" id="UP000284841"/>
    </source>
</evidence>
<dbReference type="Pfam" id="PF00294">
    <property type="entry name" value="PfkB"/>
    <property type="match status" value="1"/>
</dbReference>
<keyword evidence="1" id="KW-0808">Transferase</keyword>
<dbReference type="GO" id="GO:0005829">
    <property type="term" value="C:cytosol"/>
    <property type="evidence" value="ECO:0007669"/>
    <property type="project" value="TreeGrafter"/>
</dbReference>
<dbReference type="PRINTS" id="PR00990">
    <property type="entry name" value="RIBOKINASE"/>
</dbReference>
<sequence>MKKILLIGSTVADIIINLDHLPTTSADVNIVSQEMSLGGCAYNVSNMIHLFEVPYRLFSPVGTGLYGDFVRNQLAAKGLASPMPTPDQANGCCYCFVEEGGERTFVCDHGAEYLFYKEWFDTLKMEKVSSIYICGLEIEDKTGGTIVDFLEANSSIPLFFAPGPRICFIERTLVDRIFALHPIVHLNEDELCGFTGATALEEGAKALYALTENMVIVTHGAEGAYYYDGDEFIHVPPVKAVKVVDTIGAGDSHIGTVMACLAKGRTPYEAIKTANAVSSLVVGKKGATLSKDELTITI</sequence>
<evidence type="ECO:0000313" key="4">
    <source>
        <dbReference type="EMBL" id="RHJ85155.1"/>
    </source>
</evidence>
<dbReference type="EMBL" id="QRMS01000005">
    <property type="protein sequence ID" value="RHJ85155.1"/>
    <property type="molecule type" value="Genomic_DNA"/>
</dbReference>
<dbReference type="RefSeq" id="WP_118336335.1">
    <property type="nucleotide sequence ID" value="NZ_AP025567.1"/>
</dbReference>
<dbReference type="AlphaFoldDB" id="A0A415DX33"/>
<organism evidence="4 5">
    <name type="scientific">Emergencia timonensis</name>
    <dbReference type="NCBI Taxonomy" id="1776384"/>
    <lineage>
        <taxon>Bacteria</taxon>
        <taxon>Bacillati</taxon>
        <taxon>Bacillota</taxon>
        <taxon>Clostridia</taxon>
        <taxon>Peptostreptococcales</taxon>
        <taxon>Anaerovoracaceae</taxon>
        <taxon>Emergencia</taxon>
    </lineage>
</organism>
<dbReference type="OrthoDB" id="9775849at2"/>
<dbReference type="GO" id="GO:0016301">
    <property type="term" value="F:kinase activity"/>
    <property type="evidence" value="ECO:0007669"/>
    <property type="project" value="UniProtKB-KW"/>
</dbReference>
<accession>A0A415DX33</accession>
<evidence type="ECO:0000256" key="2">
    <source>
        <dbReference type="ARBA" id="ARBA00022777"/>
    </source>
</evidence>
<dbReference type="PANTHER" id="PTHR10584:SF166">
    <property type="entry name" value="RIBOKINASE"/>
    <property type="match status" value="1"/>
</dbReference>
<reference evidence="4 5" key="1">
    <citation type="submission" date="2018-08" db="EMBL/GenBank/DDBJ databases">
        <title>A genome reference for cultivated species of the human gut microbiota.</title>
        <authorList>
            <person name="Zou Y."/>
            <person name="Xue W."/>
            <person name="Luo G."/>
        </authorList>
    </citation>
    <scope>NUCLEOTIDE SEQUENCE [LARGE SCALE GENOMIC DNA]</scope>
    <source>
        <strain evidence="4 5">AM07-24</strain>
    </source>
</reference>
<protein>
    <submittedName>
        <fullName evidence="4">Carbohydrate kinase family protein</fullName>
    </submittedName>
</protein>
<dbReference type="SUPFAM" id="SSF53613">
    <property type="entry name" value="Ribokinase-like"/>
    <property type="match status" value="1"/>
</dbReference>
<evidence type="ECO:0000256" key="1">
    <source>
        <dbReference type="ARBA" id="ARBA00022679"/>
    </source>
</evidence>
<dbReference type="InterPro" id="IPR011611">
    <property type="entry name" value="PfkB_dom"/>
</dbReference>
<dbReference type="STRING" id="1776384.GCA_900086585_00165"/>
<dbReference type="InterPro" id="IPR002139">
    <property type="entry name" value="Ribo/fructo_kinase"/>
</dbReference>
<name>A0A415DX33_9FIRM</name>
<dbReference type="Proteomes" id="UP000284841">
    <property type="component" value="Unassembled WGS sequence"/>
</dbReference>
<proteinExistence type="predicted"/>
<dbReference type="InterPro" id="IPR029056">
    <property type="entry name" value="Ribokinase-like"/>
</dbReference>
<dbReference type="Gene3D" id="3.40.1190.20">
    <property type="match status" value="1"/>
</dbReference>
<dbReference type="GO" id="GO:0006796">
    <property type="term" value="P:phosphate-containing compound metabolic process"/>
    <property type="evidence" value="ECO:0007669"/>
    <property type="project" value="UniProtKB-ARBA"/>
</dbReference>
<gene>
    <name evidence="4" type="ORF">DW099_15765</name>
</gene>
<comment type="caution">
    <text evidence="4">The sequence shown here is derived from an EMBL/GenBank/DDBJ whole genome shotgun (WGS) entry which is preliminary data.</text>
</comment>
<evidence type="ECO:0000259" key="3">
    <source>
        <dbReference type="Pfam" id="PF00294"/>
    </source>
</evidence>
<dbReference type="PANTHER" id="PTHR10584">
    <property type="entry name" value="SUGAR KINASE"/>
    <property type="match status" value="1"/>
</dbReference>
<keyword evidence="2 4" id="KW-0418">Kinase</keyword>
<feature type="domain" description="Carbohydrate kinase PfkB" evidence="3">
    <location>
        <begin position="1"/>
        <end position="291"/>
    </location>
</feature>